<name>A0AAP0I473_9MAGN</name>
<dbReference type="EMBL" id="JBBNAF010000010">
    <property type="protein sequence ID" value="KAK9108335.1"/>
    <property type="molecule type" value="Genomic_DNA"/>
</dbReference>
<evidence type="ECO:0000313" key="1">
    <source>
        <dbReference type="EMBL" id="KAK9108335.1"/>
    </source>
</evidence>
<gene>
    <name evidence="1" type="ORF">Syun_024346</name>
</gene>
<protein>
    <submittedName>
        <fullName evidence="1">Uncharacterized protein</fullName>
    </submittedName>
</protein>
<accession>A0AAP0I473</accession>
<evidence type="ECO:0000313" key="2">
    <source>
        <dbReference type="Proteomes" id="UP001420932"/>
    </source>
</evidence>
<organism evidence="1 2">
    <name type="scientific">Stephania yunnanensis</name>
    <dbReference type="NCBI Taxonomy" id="152371"/>
    <lineage>
        <taxon>Eukaryota</taxon>
        <taxon>Viridiplantae</taxon>
        <taxon>Streptophyta</taxon>
        <taxon>Embryophyta</taxon>
        <taxon>Tracheophyta</taxon>
        <taxon>Spermatophyta</taxon>
        <taxon>Magnoliopsida</taxon>
        <taxon>Ranunculales</taxon>
        <taxon>Menispermaceae</taxon>
        <taxon>Menispermoideae</taxon>
        <taxon>Cissampelideae</taxon>
        <taxon>Stephania</taxon>
    </lineage>
</organism>
<proteinExistence type="predicted"/>
<comment type="caution">
    <text evidence="1">The sequence shown here is derived from an EMBL/GenBank/DDBJ whole genome shotgun (WGS) entry which is preliminary data.</text>
</comment>
<sequence length="69" mass="7587">MNSQTLVALVQSLRACRVVSAPRLHSGHKSSSPIPRLNHNAFVGSLSWSASHKSVLIRCGPSHFHRFVQ</sequence>
<keyword evidence="2" id="KW-1185">Reference proteome</keyword>
<dbReference type="Proteomes" id="UP001420932">
    <property type="component" value="Unassembled WGS sequence"/>
</dbReference>
<reference evidence="1 2" key="1">
    <citation type="submission" date="2024-01" db="EMBL/GenBank/DDBJ databases">
        <title>Genome assemblies of Stephania.</title>
        <authorList>
            <person name="Yang L."/>
        </authorList>
    </citation>
    <scope>NUCLEOTIDE SEQUENCE [LARGE SCALE GENOMIC DNA]</scope>
    <source>
        <strain evidence="1">YNDBR</strain>
        <tissue evidence="1">Leaf</tissue>
    </source>
</reference>
<dbReference type="AlphaFoldDB" id="A0AAP0I473"/>